<dbReference type="CDD" id="cd00293">
    <property type="entry name" value="USP-like"/>
    <property type="match status" value="2"/>
</dbReference>
<evidence type="ECO:0000256" key="1">
    <source>
        <dbReference type="ARBA" id="ARBA00008791"/>
    </source>
</evidence>
<gene>
    <name evidence="4" type="ORF">C488_16879</name>
</gene>
<evidence type="ECO:0000259" key="3">
    <source>
        <dbReference type="Pfam" id="PF00582"/>
    </source>
</evidence>
<evidence type="ECO:0000256" key="2">
    <source>
        <dbReference type="SAM" id="Coils"/>
    </source>
</evidence>
<dbReference type="SUPFAM" id="SSF52402">
    <property type="entry name" value="Adenine nucleotide alpha hydrolases-like"/>
    <property type="match status" value="2"/>
</dbReference>
<dbReference type="PANTHER" id="PTHR46268">
    <property type="entry name" value="STRESS RESPONSE PROTEIN NHAX"/>
    <property type="match status" value="1"/>
</dbReference>
<evidence type="ECO:0000313" key="5">
    <source>
        <dbReference type="Proteomes" id="UP000011593"/>
    </source>
</evidence>
<dbReference type="AlphaFoldDB" id="L9YC47"/>
<dbReference type="Proteomes" id="UP000011593">
    <property type="component" value="Unassembled WGS sequence"/>
</dbReference>
<keyword evidence="2" id="KW-0175">Coiled coil</keyword>
<dbReference type="InterPro" id="IPR006016">
    <property type="entry name" value="UspA"/>
</dbReference>
<dbReference type="Pfam" id="PF00582">
    <property type="entry name" value="Usp"/>
    <property type="match status" value="2"/>
</dbReference>
<evidence type="ECO:0000313" key="4">
    <source>
        <dbReference type="EMBL" id="ELY71625.1"/>
    </source>
</evidence>
<dbReference type="EMBL" id="AOIE01000102">
    <property type="protein sequence ID" value="ELY71625.1"/>
    <property type="molecule type" value="Genomic_DNA"/>
</dbReference>
<dbReference type="GeneID" id="14332940"/>
<sequence>MTESTVESDGSSEYRVLVPLSNPRTERHLIELASTLAADRGGVVHAVHIVQVPDQTPLDRGAEQLERIDAESEKLLERARDHAAEYDAPLETTTIVSHRSFEEIFDAARTHDADQVVMGWGGDRPWTAGRAEGPLDEVARDLPCDFLVLKDRGYDPSRILLPTAGGPDSDLGAEVARTLRSATGASIDLLHVVDDESEREAGERFLTEWAADHDIGDAVLTVDTSGDVERAIAREATDETLVIVGATERGLLSRLVRGSIVSDVVDDLECSVLLAERPTERSLRERLFGRSSDEE</sequence>
<accession>L9YC47</accession>
<dbReference type="Gene3D" id="3.40.50.12370">
    <property type="match status" value="1"/>
</dbReference>
<dbReference type="PATRIC" id="fig|797303.5.peg.3357"/>
<protein>
    <submittedName>
        <fullName evidence="4">Amino acid permease</fullName>
    </submittedName>
</protein>
<feature type="coiled-coil region" evidence="2">
    <location>
        <begin position="58"/>
        <end position="85"/>
    </location>
</feature>
<keyword evidence="5" id="KW-1185">Reference proteome</keyword>
<reference evidence="4 5" key="1">
    <citation type="journal article" date="2014" name="PLoS Genet.">
        <title>Phylogenetically driven sequencing of extremely halophilic archaea reveals strategies for static and dynamic osmo-response.</title>
        <authorList>
            <person name="Becker E.A."/>
            <person name="Seitzer P.M."/>
            <person name="Tritt A."/>
            <person name="Larsen D."/>
            <person name="Krusor M."/>
            <person name="Yao A.I."/>
            <person name="Wu D."/>
            <person name="Madern D."/>
            <person name="Eisen J.A."/>
            <person name="Darling A.E."/>
            <person name="Facciotti M.T."/>
        </authorList>
    </citation>
    <scope>NUCLEOTIDE SEQUENCE [LARGE SCALE GENOMIC DNA]</scope>
    <source>
        <strain evidence="4 5">DSM 15624</strain>
    </source>
</reference>
<comment type="similarity">
    <text evidence="1">Belongs to the universal stress protein A family.</text>
</comment>
<name>L9YC47_NATP1</name>
<dbReference type="RefSeq" id="WP_006182723.1">
    <property type="nucleotide sequence ID" value="NC_019962.1"/>
</dbReference>
<organism evidence="4 5">
    <name type="scientific">Natrinema pellirubrum (strain DSM 15624 / CIP 106293 / JCM 10476 / NCIMB 786 / 157)</name>
    <dbReference type="NCBI Taxonomy" id="797303"/>
    <lineage>
        <taxon>Archaea</taxon>
        <taxon>Methanobacteriati</taxon>
        <taxon>Methanobacteriota</taxon>
        <taxon>Stenosarchaea group</taxon>
        <taxon>Halobacteria</taxon>
        <taxon>Halobacteriales</taxon>
        <taxon>Natrialbaceae</taxon>
        <taxon>Natrinema</taxon>
    </lineage>
</organism>
<dbReference type="OrthoDB" id="56838at2157"/>
<dbReference type="PANTHER" id="PTHR46268:SF6">
    <property type="entry name" value="UNIVERSAL STRESS PROTEIN UP12"/>
    <property type="match status" value="1"/>
</dbReference>
<comment type="caution">
    <text evidence="4">The sequence shown here is derived from an EMBL/GenBank/DDBJ whole genome shotgun (WGS) entry which is preliminary data.</text>
</comment>
<proteinExistence type="inferred from homology"/>
<feature type="domain" description="UspA" evidence="3">
    <location>
        <begin position="158"/>
        <end position="274"/>
    </location>
</feature>
<feature type="domain" description="UspA" evidence="3">
    <location>
        <begin position="15"/>
        <end position="150"/>
    </location>
</feature>